<dbReference type="EMBL" id="VSWC01000079">
    <property type="protein sequence ID" value="KAA1094737.1"/>
    <property type="molecule type" value="Genomic_DNA"/>
</dbReference>
<name>A0A5B0NZI8_PUCGR</name>
<keyword evidence="4" id="KW-1185">Reference proteome</keyword>
<comment type="caution">
    <text evidence="2">The sequence shown here is derived from an EMBL/GenBank/DDBJ whole genome shotgun (WGS) entry which is preliminary data.</text>
</comment>
<dbReference type="AlphaFoldDB" id="A0A5B0NZI8"/>
<accession>A0A5B0NZI8</accession>
<gene>
    <name evidence="2" type="ORF">PGT21_029004</name>
    <name evidence="3" type="ORF">PGTUg99_032392</name>
</gene>
<organism evidence="2 4">
    <name type="scientific">Puccinia graminis f. sp. tritici</name>
    <dbReference type="NCBI Taxonomy" id="56615"/>
    <lineage>
        <taxon>Eukaryota</taxon>
        <taxon>Fungi</taxon>
        <taxon>Dikarya</taxon>
        <taxon>Basidiomycota</taxon>
        <taxon>Pucciniomycotina</taxon>
        <taxon>Pucciniomycetes</taxon>
        <taxon>Pucciniales</taxon>
        <taxon>Pucciniaceae</taxon>
        <taxon>Puccinia</taxon>
    </lineage>
</organism>
<feature type="region of interest" description="Disordered" evidence="1">
    <location>
        <begin position="55"/>
        <end position="111"/>
    </location>
</feature>
<evidence type="ECO:0000313" key="2">
    <source>
        <dbReference type="EMBL" id="KAA1094737.1"/>
    </source>
</evidence>
<sequence>MLRRLTDWINQTAHFNHEFVAGCLWSISGSATGTEACPWKTPSRSPVLTHCPALATARSATQPRSGTGNLRRSVRRGEEPQPNTVSPPSPNNSSSSLILDPTAIPFLPYRP</sequence>
<dbReference type="Proteomes" id="UP000325313">
    <property type="component" value="Unassembled WGS sequence"/>
</dbReference>
<evidence type="ECO:0000256" key="1">
    <source>
        <dbReference type="SAM" id="MobiDB-lite"/>
    </source>
</evidence>
<protein>
    <submittedName>
        <fullName evidence="2">Uncharacterized protein</fullName>
    </submittedName>
</protein>
<proteinExistence type="predicted"/>
<feature type="compositionally biased region" description="Polar residues" evidence="1">
    <location>
        <begin position="58"/>
        <end position="70"/>
    </location>
</feature>
<evidence type="ECO:0000313" key="4">
    <source>
        <dbReference type="Proteomes" id="UP000324748"/>
    </source>
</evidence>
<evidence type="ECO:0000313" key="5">
    <source>
        <dbReference type="Proteomes" id="UP000325313"/>
    </source>
</evidence>
<dbReference type="Proteomes" id="UP000324748">
    <property type="component" value="Unassembled WGS sequence"/>
</dbReference>
<dbReference type="EMBL" id="VDEP01000238">
    <property type="protein sequence ID" value="KAA1121567.1"/>
    <property type="molecule type" value="Genomic_DNA"/>
</dbReference>
<evidence type="ECO:0000313" key="3">
    <source>
        <dbReference type="EMBL" id="KAA1121567.1"/>
    </source>
</evidence>
<reference evidence="4 5" key="1">
    <citation type="submission" date="2019-05" db="EMBL/GenBank/DDBJ databases">
        <title>Emergence of the Ug99 lineage of the wheat stem rust pathogen through somatic hybridization.</title>
        <authorList>
            <person name="Li F."/>
            <person name="Upadhyaya N.M."/>
            <person name="Sperschneider J."/>
            <person name="Matny O."/>
            <person name="Nguyen-Phuc H."/>
            <person name="Mago R."/>
            <person name="Raley C."/>
            <person name="Miller M.E."/>
            <person name="Silverstein K.A.T."/>
            <person name="Henningsen E."/>
            <person name="Hirsch C.D."/>
            <person name="Visser B."/>
            <person name="Pretorius Z.A."/>
            <person name="Steffenson B.J."/>
            <person name="Schwessinger B."/>
            <person name="Dodds P.N."/>
            <person name="Figueroa M."/>
        </authorList>
    </citation>
    <scope>NUCLEOTIDE SEQUENCE [LARGE SCALE GENOMIC DNA]</scope>
    <source>
        <strain evidence="2">21-0</strain>
        <strain evidence="3 5">Ug99</strain>
    </source>
</reference>